<sequence>MLQAISSASFMISMSFSSGLMAVTPGCEKQPWVSGPIQGSSISTHGPGLKPVDPHQATPHDLPRMSALMGIEPVFQTLVDPATCWNPYLDRRWRH</sequence>
<evidence type="ECO:0000313" key="3">
    <source>
        <dbReference type="EMBL" id="MCF5156661.1"/>
    </source>
</evidence>
<evidence type="ECO:0000313" key="4">
    <source>
        <dbReference type="Proteomes" id="UP000814074"/>
    </source>
</evidence>
<comment type="caution">
    <text evidence="3">The sequence shown here is derived from an EMBL/GenBank/DDBJ whole genome shotgun (WGS) entry which is preliminary data.</text>
</comment>
<evidence type="ECO:0000256" key="1">
    <source>
        <dbReference type="SAM" id="MobiDB-lite"/>
    </source>
</evidence>
<evidence type="ECO:0000256" key="2">
    <source>
        <dbReference type="SAM" id="SignalP"/>
    </source>
</evidence>
<reference evidence="3 4" key="1">
    <citation type="submission" date="2019-11" db="EMBL/GenBank/DDBJ databases">
        <title>Epiphytic Pseudomonas syringae from cherry orchards.</title>
        <authorList>
            <person name="Hulin M.T."/>
        </authorList>
    </citation>
    <scope>NUCLEOTIDE SEQUENCE [LARGE SCALE GENOMIC DNA]</scope>
    <source>
        <strain evidence="3 4">PA-6-3B</strain>
    </source>
</reference>
<feature type="chain" id="PRO_5045838299" description="Lipoprotein" evidence="2">
    <location>
        <begin position="23"/>
        <end position="95"/>
    </location>
</feature>
<feature type="region of interest" description="Disordered" evidence="1">
    <location>
        <begin position="33"/>
        <end position="61"/>
    </location>
</feature>
<protein>
    <recommendedName>
        <fullName evidence="5">Lipoprotein</fullName>
    </recommendedName>
</protein>
<dbReference type="Proteomes" id="UP000814074">
    <property type="component" value="Unassembled WGS sequence"/>
</dbReference>
<keyword evidence="4" id="KW-1185">Reference proteome</keyword>
<feature type="signal peptide" evidence="2">
    <location>
        <begin position="1"/>
        <end position="22"/>
    </location>
</feature>
<evidence type="ECO:0008006" key="5">
    <source>
        <dbReference type="Google" id="ProtNLM"/>
    </source>
</evidence>
<keyword evidence="2" id="KW-0732">Signal</keyword>
<proteinExistence type="predicted"/>
<dbReference type="EMBL" id="WKDU01000083">
    <property type="protein sequence ID" value="MCF5156661.1"/>
    <property type="molecule type" value="Genomic_DNA"/>
</dbReference>
<dbReference type="RefSeq" id="WP_156422922.1">
    <property type="nucleotide sequence ID" value="NZ_WKDU01000083.1"/>
</dbReference>
<organism evidence="3 4">
    <name type="scientific">Pseudomonas lactis</name>
    <dbReference type="NCBI Taxonomy" id="1615674"/>
    <lineage>
        <taxon>Bacteria</taxon>
        <taxon>Pseudomonadati</taxon>
        <taxon>Pseudomonadota</taxon>
        <taxon>Gammaproteobacteria</taxon>
        <taxon>Pseudomonadales</taxon>
        <taxon>Pseudomonadaceae</taxon>
        <taxon>Pseudomonas</taxon>
    </lineage>
</organism>
<name>A0ABS9FZ48_9PSED</name>
<accession>A0ABS9FZ48</accession>
<gene>
    <name evidence="3" type="ORF">GIW47_29195</name>
</gene>